<organism evidence="2">
    <name type="scientific">Pseudochlorodesmis sp. HV01306a</name>
    <dbReference type="NCBI Taxonomy" id="2358488"/>
    <lineage>
        <taxon>Eukaryota</taxon>
        <taxon>Viridiplantae</taxon>
        <taxon>Chlorophyta</taxon>
        <taxon>core chlorophytes</taxon>
        <taxon>Ulvophyceae</taxon>
        <taxon>TCBD clade</taxon>
        <taxon>Bryopsidales</taxon>
        <taxon>Bryopsidineae</taxon>
        <taxon>Bryopsidaceae</taxon>
        <taxon>Pseudochlorodesmis</taxon>
    </lineage>
</organism>
<dbReference type="PANTHER" id="PTHR47539">
    <property type="entry name" value="PENTATRICOPEPTIDE REPEAT-CONTAINING PROTEIN OTP51, CHLOROPLASTIC"/>
    <property type="match status" value="1"/>
</dbReference>
<dbReference type="GO" id="GO:0004519">
    <property type="term" value="F:endonuclease activity"/>
    <property type="evidence" value="ECO:0007669"/>
    <property type="project" value="InterPro"/>
</dbReference>
<evidence type="ECO:0000313" key="2">
    <source>
        <dbReference type="EMBL" id="AYC64282.1"/>
    </source>
</evidence>
<reference evidence="2" key="1">
    <citation type="submission" date="2018-07" db="EMBL/GenBank/DDBJ databases">
        <authorList>
            <person name="Quirk P.G."/>
            <person name="Krulwich T.A."/>
        </authorList>
    </citation>
    <scope>NUCLEOTIDE SEQUENCE</scope>
</reference>
<dbReference type="InterPro" id="IPR052500">
    <property type="entry name" value="Chloro/Mito_RNA_Process"/>
</dbReference>
<dbReference type="GO" id="GO:0000373">
    <property type="term" value="P:Group II intron splicing"/>
    <property type="evidence" value="ECO:0007669"/>
    <property type="project" value="TreeGrafter"/>
</dbReference>
<dbReference type="Gene3D" id="3.10.28.10">
    <property type="entry name" value="Homing endonucleases"/>
    <property type="match status" value="2"/>
</dbReference>
<dbReference type="PANTHER" id="PTHR47539:SF1">
    <property type="entry name" value="PENTATRICOPEPTIDE REPEAT-CONTAINING PROTEIN OTP51, CHLOROPLASTIC"/>
    <property type="match status" value="1"/>
</dbReference>
<geneLocation type="chloroplast" evidence="2"/>
<proteinExistence type="predicted"/>
<name>A0A386AXX9_9CHLO</name>
<feature type="domain" description="Homing endonuclease LAGLIDADG" evidence="1">
    <location>
        <begin position="49"/>
        <end position="220"/>
    </location>
</feature>
<protein>
    <recommendedName>
        <fullName evidence="1">Homing endonuclease LAGLIDADG domain-containing protein</fullName>
    </recommendedName>
</protein>
<accession>A0A386AXX9</accession>
<gene>
    <name evidence="2" type="primary">orf235</name>
</gene>
<dbReference type="InterPro" id="IPR004860">
    <property type="entry name" value="LAGLIDADG_dom"/>
</dbReference>
<reference evidence="2" key="2">
    <citation type="journal article" date="2019" name="Mol. Phylogenet. Evol.">
        <title>Reassessment of the classification of bryopsidales (chlorophyta) based on chloroplast phylogenomic analyses.</title>
        <authorList>
            <person name="Cremen M.C."/>
            <person name="Leliaert F."/>
            <person name="West J."/>
            <person name="Lam D.W."/>
            <person name="Shimada S."/>
            <person name="Lopez-Bautista J.M."/>
            <person name="Verbruggen H."/>
        </authorList>
    </citation>
    <scope>NUCLEOTIDE SEQUENCE</scope>
</reference>
<dbReference type="AlphaFoldDB" id="A0A386AXX9"/>
<dbReference type="GO" id="GO:0048564">
    <property type="term" value="P:photosystem I assembly"/>
    <property type="evidence" value="ECO:0007669"/>
    <property type="project" value="TreeGrafter"/>
</dbReference>
<sequence length="235" mass="28089">MIWSTLIGDYELNIIKIVFGIYIMIKSRELRGKSLIEYKKSLQLTSLQREVLVGTLLGNATLPPTSYIKFEQNLSKAEYIYHLYNIFEPFVGTPPRIRNIPGGNARPRQSIWFRTYQHPAFRFYNNLFYIYENPNRKKRVPKNIPKLLTPRGLAYWFMNDGTFSRKSVKTRDYFFSTQSFTLSDQKKLQKVLYEQFNIKTNIHKDKNYYRLYILKNSSNQLIQLIQQYIQPCFFL</sequence>
<dbReference type="Pfam" id="PF03161">
    <property type="entry name" value="LAGLIDADG_2"/>
    <property type="match status" value="1"/>
</dbReference>
<keyword evidence="2" id="KW-0934">Plastid</keyword>
<dbReference type="SUPFAM" id="SSF55608">
    <property type="entry name" value="Homing endonucleases"/>
    <property type="match status" value="1"/>
</dbReference>
<dbReference type="GO" id="GO:0045292">
    <property type="term" value="P:mRNA cis splicing, via spliceosome"/>
    <property type="evidence" value="ECO:0007669"/>
    <property type="project" value="TreeGrafter"/>
</dbReference>
<evidence type="ECO:0000259" key="1">
    <source>
        <dbReference type="Pfam" id="PF03161"/>
    </source>
</evidence>
<dbReference type="EMBL" id="MH591093">
    <property type="protein sequence ID" value="AYC64282.1"/>
    <property type="molecule type" value="Genomic_DNA"/>
</dbReference>
<keyword evidence="2" id="KW-0150">Chloroplast</keyword>
<dbReference type="InterPro" id="IPR027434">
    <property type="entry name" value="Homing_endonucl"/>
</dbReference>